<dbReference type="Gene3D" id="1.10.132.100">
    <property type="match status" value="1"/>
</dbReference>
<reference evidence="1 2" key="1">
    <citation type="submission" date="2017-07" db="EMBL/GenBank/DDBJ databases">
        <title>Draft whole genome sequences of clinical Proprionibacteriaceae strains.</title>
        <authorList>
            <person name="Bernier A.-M."/>
            <person name="Bernard K."/>
            <person name="Domingo M.-C."/>
        </authorList>
    </citation>
    <scope>NUCLEOTIDE SEQUENCE [LARGE SCALE GENOMIC DNA]</scope>
    <source>
        <strain evidence="1 2">NML 150081</strain>
    </source>
</reference>
<dbReference type="RefSeq" id="WP_094455153.1">
    <property type="nucleotide sequence ID" value="NZ_NMVJ01000009.1"/>
</dbReference>
<sequence>MSHSFLLTEESWLPVMSTDGKELRSLRTALRDAGDLVGLATDEPLAILPMVRLLSAVVIASHDITSADDIASLWETGKFTEGLIDEYLDAWQGSFDLFGDRPFYQVPGIEPLSGGPRNARSIRLDVASGNNVPLFSAEFDASTTPLSFAEAALALIINHGYDTASIKTGMKNDPIAKSGKTTGNPTGPLGQLGGIVPWGRNLFETILLNIPFGPTSGEARPAWEREWTASWEVKQPQGYLELATWQSRRIRFWPNEDGDAVSGVVVGAGDRLLFAPPDMEPHTRWREAKSGPDRPMRWSAGQPAWRGLDSLVAFEGESRTSLLLRQIREYSDDWLPWDYPLNLICVAATYGNQSAIIEDVHLDSLPLPVAALAVDRSVRDALSEVARRAEEVRRAINDVAGQLREIQGAERIAWDSGHHPGNAALPLMTSPTERLLTGLQRQPERLHEGLLAWDRAVDTIARQVVGPMLDAAPPSSFLGRETGSNGRVLRLSDIEGRFNWKLDQALASLRQERASTRQKKETDG</sequence>
<gene>
    <name evidence="1" type="primary">casA</name>
    <name evidence="1" type="ORF">CGZ91_11045</name>
</gene>
<dbReference type="NCBIfam" id="TIGR02547">
    <property type="entry name" value="casA_cse1"/>
    <property type="match status" value="1"/>
</dbReference>
<comment type="caution">
    <text evidence="1">The sequence shown here is derived from an EMBL/GenBank/DDBJ whole genome shotgun (WGS) entry which is preliminary data.</text>
</comment>
<dbReference type="Pfam" id="PF09481">
    <property type="entry name" value="CRISPR_Cse1"/>
    <property type="match status" value="1"/>
</dbReference>
<dbReference type="Proteomes" id="UP000216300">
    <property type="component" value="Unassembled WGS sequence"/>
</dbReference>
<dbReference type="OrthoDB" id="3187690at2"/>
<dbReference type="AlphaFoldDB" id="A0A255ECZ5"/>
<organism evidence="1 2">
    <name type="scientific">Parenemella sanctibonifatiensis</name>
    <dbReference type="NCBI Taxonomy" id="2016505"/>
    <lineage>
        <taxon>Bacteria</taxon>
        <taxon>Bacillati</taxon>
        <taxon>Actinomycetota</taxon>
        <taxon>Actinomycetes</taxon>
        <taxon>Propionibacteriales</taxon>
        <taxon>Propionibacteriaceae</taxon>
        <taxon>Parenemella</taxon>
    </lineage>
</organism>
<proteinExistence type="predicted"/>
<dbReference type="EMBL" id="NMVJ01000009">
    <property type="protein sequence ID" value="OYN89424.1"/>
    <property type="molecule type" value="Genomic_DNA"/>
</dbReference>
<keyword evidence="2" id="KW-1185">Reference proteome</keyword>
<name>A0A255ECZ5_9ACTN</name>
<evidence type="ECO:0000313" key="2">
    <source>
        <dbReference type="Proteomes" id="UP000216300"/>
    </source>
</evidence>
<protein>
    <submittedName>
        <fullName evidence="1">Type I-E CRISPR-associated protein Cse1/CasA</fullName>
    </submittedName>
</protein>
<evidence type="ECO:0000313" key="1">
    <source>
        <dbReference type="EMBL" id="OYN89424.1"/>
    </source>
</evidence>
<accession>A0A255ECZ5</accession>
<dbReference type="InterPro" id="IPR013381">
    <property type="entry name" value="CRISPR-assoc_prot_Cse1"/>
</dbReference>